<evidence type="ECO:0000313" key="1">
    <source>
        <dbReference type="EMBL" id="TGZ51328.1"/>
    </source>
</evidence>
<reference evidence="1 2" key="1">
    <citation type="journal article" date="2019" name="Philos. Trans. R. Soc. Lond., B, Biol. Sci.">
        <title>Ant behaviour and brain gene expression of defending hosts depend on the ecological success of the intruding social parasite.</title>
        <authorList>
            <person name="Kaur R."/>
            <person name="Stoldt M."/>
            <person name="Jongepier E."/>
            <person name="Feldmeyer B."/>
            <person name="Menzel F."/>
            <person name="Bornberg-Bauer E."/>
            <person name="Foitzik S."/>
        </authorList>
    </citation>
    <scope>NUCLEOTIDE SEQUENCE [LARGE SCALE GENOMIC DNA]</scope>
    <source>
        <tissue evidence="1">Whole body</tissue>
    </source>
</reference>
<proteinExistence type="predicted"/>
<accession>A0A4S2KTH6</accession>
<dbReference type="AlphaFoldDB" id="A0A4S2KTH6"/>
<evidence type="ECO:0000313" key="2">
    <source>
        <dbReference type="Proteomes" id="UP000310200"/>
    </source>
</evidence>
<name>A0A4S2KTH6_9HYME</name>
<sequence length="130" mass="15271">MQRSSSSMQIFRTTITAPFCTTSPKNRLSRRKEKPCNAAIDFSSSREMIEVYSTLSTERNPFLTLFAYKAERFFQLMSSRLLCRARLFVHKQYAEIMEIIQNRNLRGLENAFTIKICMRANISMKRILQI</sequence>
<gene>
    <name evidence="1" type="ORF">DBV15_06433</name>
</gene>
<keyword evidence="2" id="KW-1185">Reference proteome</keyword>
<protein>
    <submittedName>
        <fullName evidence="1">Uncharacterized protein</fullName>
    </submittedName>
</protein>
<comment type="caution">
    <text evidence="1">The sequence shown here is derived from an EMBL/GenBank/DDBJ whole genome shotgun (WGS) entry which is preliminary data.</text>
</comment>
<dbReference type="EMBL" id="QBLH01001725">
    <property type="protein sequence ID" value="TGZ51328.1"/>
    <property type="molecule type" value="Genomic_DNA"/>
</dbReference>
<organism evidence="1 2">
    <name type="scientific">Temnothorax longispinosus</name>
    <dbReference type="NCBI Taxonomy" id="300112"/>
    <lineage>
        <taxon>Eukaryota</taxon>
        <taxon>Metazoa</taxon>
        <taxon>Ecdysozoa</taxon>
        <taxon>Arthropoda</taxon>
        <taxon>Hexapoda</taxon>
        <taxon>Insecta</taxon>
        <taxon>Pterygota</taxon>
        <taxon>Neoptera</taxon>
        <taxon>Endopterygota</taxon>
        <taxon>Hymenoptera</taxon>
        <taxon>Apocrita</taxon>
        <taxon>Aculeata</taxon>
        <taxon>Formicoidea</taxon>
        <taxon>Formicidae</taxon>
        <taxon>Myrmicinae</taxon>
        <taxon>Temnothorax</taxon>
    </lineage>
</organism>
<dbReference type="Proteomes" id="UP000310200">
    <property type="component" value="Unassembled WGS sequence"/>
</dbReference>